<name>A0ABV6AGE8_9HYPH</name>
<comment type="caution">
    <text evidence="2">The sequence shown here is derived from an EMBL/GenBank/DDBJ whole genome shotgun (WGS) entry which is preliminary data.</text>
</comment>
<keyword evidence="1" id="KW-0812">Transmembrane</keyword>
<keyword evidence="3" id="KW-1185">Reference proteome</keyword>
<proteinExistence type="predicted"/>
<sequence length="59" mass="6856">MRVGHFGPQLRRFVMKRLMFWLLLAMVAMILAIVLLLPSQQNASRSQQEDGSIMWPADR</sequence>
<feature type="transmembrane region" description="Helical" evidence="1">
    <location>
        <begin position="18"/>
        <end position="37"/>
    </location>
</feature>
<reference evidence="2 3" key="1">
    <citation type="submission" date="2024-09" db="EMBL/GenBank/DDBJ databases">
        <authorList>
            <person name="Sun Q."/>
            <person name="Mori K."/>
        </authorList>
    </citation>
    <scope>NUCLEOTIDE SEQUENCE [LARGE SCALE GENOMIC DNA]</scope>
    <source>
        <strain evidence="2 3">TBRC 4938</strain>
    </source>
</reference>
<protein>
    <submittedName>
        <fullName evidence="2">Uncharacterized protein</fullName>
    </submittedName>
</protein>
<evidence type="ECO:0000313" key="2">
    <source>
        <dbReference type="EMBL" id="MFB9949179.1"/>
    </source>
</evidence>
<gene>
    <name evidence="2" type="ORF">ACFFP0_09990</name>
</gene>
<dbReference type="EMBL" id="JBHMAA010000011">
    <property type="protein sequence ID" value="MFB9949179.1"/>
    <property type="molecule type" value="Genomic_DNA"/>
</dbReference>
<dbReference type="RefSeq" id="WP_377259831.1">
    <property type="nucleotide sequence ID" value="NZ_JBHMAA010000011.1"/>
</dbReference>
<organism evidence="2 3">
    <name type="scientific">Rhizobium puerariae</name>
    <dbReference type="NCBI Taxonomy" id="1585791"/>
    <lineage>
        <taxon>Bacteria</taxon>
        <taxon>Pseudomonadati</taxon>
        <taxon>Pseudomonadota</taxon>
        <taxon>Alphaproteobacteria</taxon>
        <taxon>Hyphomicrobiales</taxon>
        <taxon>Rhizobiaceae</taxon>
        <taxon>Rhizobium/Agrobacterium group</taxon>
        <taxon>Rhizobium</taxon>
    </lineage>
</organism>
<evidence type="ECO:0000313" key="3">
    <source>
        <dbReference type="Proteomes" id="UP001589692"/>
    </source>
</evidence>
<keyword evidence="1" id="KW-1133">Transmembrane helix</keyword>
<accession>A0ABV6AGE8</accession>
<dbReference type="Proteomes" id="UP001589692">
    <property type="component" value="Unassembled WGS sequence"/>
</dbReference>
<keyword evidence="1" id="KW-0472">Membrane</keyword>
<evidence type="ECO:0000256" key="1">
    <source>
        <dbReference type="SAM" id="Phobius"/>
    </source>
</evidence>